<reference evidence="6 7" key="1">
    <citation type="submission" date="2024-01" db="EMBL/GenBank/DDBJ databases">
        <title>Genome assemblies of Stephania.</title>
        <authorList>
            <person name="Yang L."/>
        </authorList>
    </citation>
    <scope>NUCLEOTIDE SEQUENCE [LARGE SCALE GENOMIC DNA]</scope>
    <source>
        <strain evidence="6">QJT</strain>
        <tissue evidence="6">Leaf</tissue>
    </source>
</reference>
<sequence length="391" mass="43980">MENNLNGSGTASEGDEREEEGEDDSQAKTNDDQVASSSNSTEEEREKRKSSTTGVRQYIRSKMPRLRWTPDLHLRFVQAVERLGGQERATPKLVLQLMNVKGLSIAHVKSHLQMYRSKKIDDQGQVINDKSAHVLGSGHHNINIPSHLHFLQRLNQNRTSNYSDSSNWSTSHGSCIPSSYIAANSNFRVRQGVHASSVAERLLGSHDQGYYNWPSNMRLSMDKYGFKREQSMIITRSTSLKSDGQNQTPIISRGPANSFMAQLQATEEHCLKSASEGLILLKEHREDHTTTNVEKRKPGTTEFDLDLSLSLNMLAPKRQQAHHDNYGCKGTSREVEEIDGDHDLLSLSLFSPSKKKRFLDDSNQGIRVGDYYNKEEPRNPTSRASTLGLTI</sequence>
<evidence type="ECO:0000256" key="3">
    <source>
        <dbReference type="ARBA" id="ARBA00023242"/>
    </source>
</evidence>
<feature type="compositionally biased region" description="Acidic residues" evidence="4">
    <location>
        <begin position="13"/>
        <end position="24"/>
    </location>
</feature>
<evidence type="ECO:0000313" key="6">
    <source>
        <dbReference type="EMBL" id="KAK9154007.1"/>
    </source>
</evidence>
<dbReference type="Proteomes" id="UP001417504">
    <property type="component" value="Unassembled WGS sequence"/>
</dbReference>
<keyword evidence="7" id="KW-1185">Reference proteome</keyword>
<dbReference type="InterPro" id="IPR017930">
    <property type="entry name" value="Myb_dom"/>
</dbReference>
<feature type="domain" description="HTH myb-type" evidence="5">
    <location>
        <begin position="60"/>
        <end position="120"/>
    </location>
</feature>
<dbReference type="InterPro" id="IPR006447">
    <property type="entry name" value="Myb_dom_plants"/>
</dbReference>
<dbReference type="PANTHER" id="PTHR31314">
    <property type="entry name" value="MYB FAMILY TRANSCRIPTION FACTOR PHL7-LIKE"/>
    <property type="match status" value="1"/>
</dbReference>
<feature type="compositionally biased region" description="Polar residues" evidence="4">
    <location>
        <begin position="379"/>
        <end position="391"/>
    </location>
</feature>
<dbReference type="SUPFAM" id="SSF46689">
    <property type="entry name" value="Homeodomain-like"/>
    <property type="match status" value="1"/>
</dbReference>
<comment type="caution">
    <text evidence="6">The sequence shown here is derived from an EMBL/GenBank/DDBJ whole genome shotgun (WGS) entry which is preliminary data.</text>
</comment>
<keyword evidence="2" id="KW-0804">Transcription</keyword>
<accession>A0AAP0KMC3</accession>
<gene>
    <name evidence="6" type="ORF">Sjap_001487</name>
</gene>
<feature type="compositionally biased region" description="Polar residues" evidence="4">
    <location>
        <begin position="1"/>
        <end position="11"/>
    </location>
</feature>
<dbReference type="GO" id="GO:0003700">
    <property type="term" value="F:DNA-binding transcription factor activity"/>
    <property type="evidence" value="ECO:0007669"/>
    <property type="project" value="InterPro"/>
</dbReference>
<name>A0AAP0KMC3_9MAGN</name>
<protein>
    <recommendedName>
        <fullName evidence="5">HTH myb-type domain-containing protein</fullName>
    </recommendedName>
</protein>
<keyword evidence="1" id="KW-0805">Transcription regulation</keyword>
<dbReference type="InterPro" id="IPR046955">
    <property type="entry name" value="PHR1-like"/>
</dbReference>
<dbReference type="GO" id="GO:0003677">
    <property type="term" value="F:DNA binding"/>
    <property type="evidence" value="ECO:0007669"/>
    <property type="project" value="InterPro"/>
</dbReference>
<dbReference type="Gene3D" id="1.10.10.60">
    <property type="entry name" value="Homeodomain-like"/>
    <property type="match status" value="1"/>
</dbReference>
<evidence type="ECO:0000256" key="1">
    <source>
        <dbReference type="ARBA" id="ARBA00023015"/>
    </source>
</evidence>
<dbReference type="InterPro" id="IPR009057">
    <property type="entry name" value="Homeodomain-like_sf"/>
</dbReference>
<dbReference type="NCBIfam" id="TIGR01557">
    <property type="entry name" value="myb_SHAQKYF"/>
    <property type="match status" value="1"/>
</dbReference>
<evidence type="ECO:0000313" key="7">
    <source>
        <dbReference type="Proteomes" id="UP001417504"/>
    </source>
</evidence>
<proteinExistence type="predicted"/>
<dbReference type="InterPro" id="IPR001005">
    <property type="entry name" value="SANT/Myb"/>
</dbReference>
<dbReference type="Pfam" id="PF00249">
    <property type="entry name" value="Myb_DNA-binding"/>
    <property type="match status" value="1"/>
</dbReference>
<keyword evidence="3" id="KW-0539">Nucleus</keyword>
<dbReference type="PANTHER" id="PTHR31314:SF175">
    <property type="entry name" value="HTH MYB-TYPE DOMAIN-CONTAINING PROTEIN"/>
    <property type="match status" value="1"/>
</dbReference>
<feature type="region of interest" description="Disordered" evidence="4">
    <location>
        <begin position="1"/>
        <end position="58"/>
    </location>
</feature>
<feature type="region of interest" description="Disordered" evidence="4">
    <location>
        <begin position="370"/>
        <end position="391"/>
    </location>
</feature>
<dbReference type="AlphaFoldDB" id="A0AAP0KMC3"/>
<dbReference type="EMBL" id="JBBNAE010000001">
    <property type="protein sequence ID" value="KAK9154007.1"/>
    <property type="molecule type" value="Genomic_DNA"/>
</dbReference>
<dbReference type="PROSITE" id="PS51294">
    <property type="entry name" value="HTH_MYB"/>
    <property type="match status" value="1"/>
</dbReference>
<dbReference type="FunFam" id="1.10.10.60:FF:000002">
    <property type="entry name" value="Myb family transcription factor"/>
    <property type="match status" value="1"/>
</dbReference>
<evidence type="ECO:0000256" key="4">
    <source>
        <dbReference type="SAM" id="MobiDB-lite"/>
    </source>
</evidence>
<evidence type="ECO:0000256" key="2">
    <source>
        <dbReference type="ARBA" id="ARBA00023163"/>
    </source>
</evidence>
<evidence type="ECO:0000259" key="5">
    <source>
        <dbReference type="PROSITE" id="PS51294"/>
    </source>
</evidence>
<organism evidence="6 7">
    <name type="scientific">Stephania japonica</name>
    <dbReference type="NCBI Taxonomy" id="461633"/>
    <lineage>
        <taxon>Eukaryota</taxon>
        <taxon>Viridiplantae</taxon>
        <taxon>Streptophyta</taxon>
        <taxon>Embryophyta</taxon>
        <taxon>Tracheophyta</taxon>
        <taxon>Spermatophyta</taxon>
        <taxon>Magnoliopsida</taxon>
        <taxon>Ranunculales</taxon>
        <taxon>Menispermaceae</taxon>
        <taxon>Menispermoideae</taxon>
        <taxon>Cissampelideae</taxon>
        <taxon>Stephania</taxon>
    </lineage>
</organism>